<dbReference type="AlphaFoldDB" id="A0A9D4H2L6"/>
<gene>
    <name evidence="1" type="ORF">DPMN_130209</name>
</gene>
<dbReference type="Proteomes" id="UP000828390">
    <property type="component" value="Unassembled WGS sequence"/>
</dbReference>
<evidence type="ECO:0000313" key="1">
    <source>
        <dbReference type="EMBL" id="KAH3828256.1"/>
    </source>
</evidence>
<organism evidence="1 2">
    <name type="scientific">Dreissena polymorpha</name>
    <name type="common">Zebra mussel</name>
    <name type="synonym">Mytilus polymorpha</name>
    <dbReference type="NCBI Taxonomy" id="45954"/>
    <lineage>
        <taxon>Eukaryota</taxon>
        <taxon>Metazoa</taxon>
        <taxon>Spiralia</taxon>
        <taxon>Lophotrochozoa</taxon>
        <taxon>Mollusca</taxon>
        <taxon>Bivalvia</taxon>
        <taxon>Autobranchia</taxon>
        <taxon>Heteroconchia</taxon>
        <taxon>Euheterodonta</taxon>
        <taxon>Imparidentia</taxon>
        <taxon>Neoheterodontei</taxon>
        <taxon>Myida</taxon>
        <taxon>Dreissenoidea</taxon>
        <taxon>Dreissenidae</taxon>
        <taxon>Dreissena</taxon>
    </lineage>
</organism>
<name>A0A9D4H2L6_DREPO</name>
<reference evidence="1" key="1">
    <citation type="journal article" date="2019" name="bioRxiv">
        <title>The Genome of the Zebra Mussel, Dreissena polymorpha: A Resource for Invasive Species Research.</title>
        <authorList>
            <person name="McCartney M.A."/>
            <person name="Auch B."/>
            <person name="Kono T."/>
            <person name="Mallez S."/>
            <person name="Zhang Y."/>
            <person name="Obille A."/>
            <person name="Becker A."/>
            <person name="Abrahante J.E."/>
            <person name="Garbe J."/>
            <person name="Badalamenti J.P."/>
            <person name="Herman A."/>
            <person name="Mangelson H."/>
            <person name="Liachko I."/>
            <person name="Sullivan S."/>
            <person name="Sone E.D."/>
            <person name="Koren S."/>
            <person name="Silverstein K.A.T."/>
            <person name="Beckman K.B."/>
            <person name="Gohl D.M."/>
        </authorList>
    </citation>
    <scope>NUCLEOTIDE SEQUENCE</scope>
    <source>
        <strain evidence="1">Duluth1</strain>
        <tissue evidence="1">Whole animal</tissue>
    </source>
</reference>
<keyword evidence="2" id="KW-1185">Reference proteome</keyword>
<protein>
    <submittedName>
        <fullName evidence="1">Uncharacterized protein</fullName>
    </submittedName>
</protein>
<proteinExistence type="predicted"/>
<accession>A0A9D4H2L6</accession>
<reference evidence="1" key="2">
    <citation type="submission" date="2020-11" db="EMBL/GenBank/DDBJ databases">
        <authorList>
            <person name="McCartney M.A."/>
            <person name="Auch B."/>
            <person name="Kono T."/>
            <person name="Mallez S."/>
            <person name="Becker A."/>
            <person name="Gohl D.M."/>
            <person name="Silverstein K.A.T."/>
            <person name="Koren S."/>
            <person name="Bechman K.B."/>
            <person name="Herman A."/>
            <person name="Abrahante J.E."/>
            <person name="Garbe J."/>
        </authorList>
    </citation>
    <scope>NUCLEOTIDE SEQUENCE</scope>
    <source>
        <strain evidence="1">Duluth1</strain>
        <tissue evidence="1">Whole animal</tissue>
    </source>
</reference>
<evidence type="ECO:0000313" key="2">
    <source>
        <dbReference type="Proteomes" id="UP000828390"/>
    </source>
</evidence>
<sequence>MQPQRFDGNQPSWISIAGLFVKASSDNSAWRLALMNEKSTQIKQTRNGTN</sequence>
<dbReference type="EMBL" id="JAIWYP010000005">
    <property type="protein sequence ID" value="KAH3828256.1"/>
    <property type="molecule type" value="Genomic_DNA"/>
</dbReference>
<comment type="caution">
    <text evidence="1">The sequence shown here is derived from an EMBL/GenBank/DDBJ whole genome shotgun (WGS) entry which is preliminary data.</text>
</comment>